<accession>A0A9W8IWZ1</accession>
<comment type="caution">
    <text evidence="2">The sequence shown here is derived from an EMBL/GenBank/DDBJ whole genome shotgun (WGS) entry which is preliminary data.</text>
</comment>
<feature type="compositionally biased region" description="Acidic residues" evidence="1">
    <location>
        <begin position="198"/>
        <end position="213"/>
    </location>
</feature>
<dbReference type="Proteomes" id="UP001140091">
    <property type="component" value="Unassembled WGS sequence"/>
</dbReference>
<dbReference type="OrthoDB" id="3269297at2759"/>
<feature type="non-terminal residue" evidence="2">
    <location>
        <position position="213"/>
    </location>
</feature>
<feature type="region of interest" description="Disordered" evidence="1">
    <location>
        <begin position="171"/>
        <end position="213"/>
    </location>
</feature>
<evidence type="ECO:0000256" key="1">
    <source>
        <dbReference type="SAM" id="MobiDB-lite"/>
    </source>
</evidence>
<dbReference type="EMBL" id="JANBPK010001360">
    <property type="protein sequence ID" value="KAJ2923329.1"/>
    <property type="molecule type" value="Genomic_DNA"/>
</dbReference>
<keyword evidence="3" id="KW-1185">Reference proteome</keyword>
<evidence type="ECO:0000313" key="3">
    <source>
        <dbReference type="Proteomes" id="UP001140091"/>
    </source>
</evidence>
<dbReference type="AlphaFoldDB" id="A0A9W8IWZ1"/>
<reference evidence="2" key="1">
    <citation type="submission" date="2022-06" db="EMBL/GenBank/DDBJ databases">
        <title>Genome Sequence of Candolleomyces eurysporus.</title>
        <authorList>
            <person name="Buettner E."/>
        </authorList>
    </citation>
    <scope>NUCLEOTIDE SEQUENCE</scope>
    <source>
        <strain evidence="2">VTCC 930004</strain>
    </source>
</reference>
<proteinExistence type="predicted"/>
<protein>
    <submittedName>
        <fullName evidence="2">Uncharacterized protein</fullName>
    </submittedName>
</protein>
<name>A0A9W8IWZ1_9AGAR</name>
<evidence type="ECO:0000313" key="2">
    <source>
        <dbReference type="EMBL" id="KAJ2923329.1"/>
    </source>
</evidence>
<sequence>MPVIAPVLENLPPLPQPDWSLAKRAPAYRTYQQLKQENEELRTSLERAAVINRAQDAVIEGAHATMVVQNLHLMKLNGALHGKEKERTSNRTLVIDSSKGQVYSTTEVLEGLRLAATKKQDEAEQKRLRADARAAKRDAQAKVDGEWARIKDQHEKNTADWKVACENCQRDGIPRKEWPNKPTRPRKPTLPANFAAVGDDEDVEGEENVLEMD</sequence>
<gene>
    <name evidence="2" type="ORF">H1R20_g13762</name>
</gene>
<organism evidence="2 3">
    <name type="scientific">Candolleomyces eurysporus</name>
    <dbReference type="NCBI Taxonomy" id="2828524"/>
    <lineage>
        <taxon>Eukaryota</taxon>
        <taxon>Fungi</taxon>
        <taxon>Dikarya</taxon>
        <taxon>Basidiomycota</taxon>
        <taxon>Agaricomycotina</taxon>
        <taxon>Agaricomycetes</taxon>
        <taxon>Agaricomycetidae</taxon>
        <taxon>Agaricales</taxon>
        <taxon>Agaricineae</taxon>
        <taxon>Psathyrellaceae</taxon>
        <taxon>Candolleomyces</taxon>
    </lineage>
</organism>